<feature type="region of interest" description="Disordered" evidence="1">
    <location>
        <begin position="226"/>
        <end position="245"/>
    </location>
</feature>
<evidence type="ECO:0000313" key="4">
    <source>
        <dbReference type="Proteomes" id="UP001549106"/>
    </source>
</evidence>
<dbReference type="Gene3D" id="3.90.650.10">
    <property type="entry name" value="PurM-like C-terminal domain"/>
    <property type="match status" value="1"/>
</dbReference>
<protein>
    <submittedName>
        <fullName evidence="3">Hydrogenase maturation factor</fullName>
    </submittedName>
</protein>
<accession>A0ABV2LY08</accession>
<name>A0ABV2LY08_9FIRM</name>
<dbReference type="PANTHER" id="PTHR30303:SF4">
    <property type="entry name" value="HYDROGENASE EXPRESSION_FORMATION PROTEIN HYPE"/>
    <property type="match status" value="1"/>
</dbReference>
<evidence type="ECO:0000313" key="3">
    <source>
        <dbReference type="EMBL" id="MET3749065.1"/>
    </source>
</evidence>
<gene>
    <name evidence="3" type="ORF">ABID24_000281</name>
</gene>
<comment type="caution">
    <text evidence="3">The sequence shown here is derived from an EMBL/GenBank/DDBJ whole genome shotgun (WGS) entry which is preliminary data.</text>
</comment>
<dbReference type="InterPro" id="IPR010918">
    <property type="entry name" value="PurM-like_C_dom"/>
</dbReference>
<feature type="domain" description="PurM-like C-terminal" evidence="2">
    <location>
        <begin position="114"/>
        <end position="198"/>
    </location>
</feature>
<keyword evidence="4" id="KW-1185">Reference proteome</keyword>
<dbReference type="InterPro" id="IPR036676">
    <property type="entry name" value="PurM-like_C_sf"/>
</dbReference>
<dbReference type="PANTHER" id="PTHR30303">
    <property type="entry name" value="HYDROGENASE ISOENZYMES FORMATION PROTEIN HYPE"/>
    <property type="match status" value="1"/>
</dbReference>
<evidence type="ECO:0000256" key="1">
    <source>
        <dbReference type="SAM" id="MobiDB-lite"/>
    </source>
</evidence>
<feature type="compositionally biased region" description="Basic and acidic residues" evidence="1">
    <location>
        <begin position="236"/>
        <end position="245"/>
    </location>
</feature>
<dbReference type="EMBL" id="JBEPMJ010000001">
    <property type="protein sequence ID" value="MET3749065.1"/>
    <property type="molecule type" value="Genomic_DNA"/>
</dbReference>
<reference evidence="3 4" key="1">
    <citation type="submission" date="2024-06" db="EMBL/GenBank/DDBJ databases">
        <title>Genomic Encyclopedia of Type Strains, Phase IV (KMG-IV): sequencing the most valuable type-strain genomes for metagenomic binning, comparative biology and taxonomic classification.</title>
        <authorList>
            <person name="Goeker M."/>
        </authorList>
    </citation>
    <scope>NUCLEOTIDE SEQUENCE [LARGE SCALE GENOMIC DNA]</scope>
    <source>
        <strain evidence="3 4">DSM 29492</strain>
    </source>
</reference>
<evidence type="ECO:0000259" key="2">
    <source>
        <dbReference type="Pfam" id="PF02769"/>
    </source>
</evidence>
<proteinExistence type="predicted"/>
<dbReference type="SUPFAM" id="SSF56042">
    <property type="entry name" value="PurM C-terminal domain-like"/>
    <property type="match status" value="1"/>
</dbReference>
<dbReference type="InterPro" id="IPR011854">
    <property type="entry name" value="HypE"/>
</dbReference>
<dbReference type="Pfam" id="PF02769">
    <property type="entry name" value="AIRS_C"/>
    <property type="match status" value="1"/>
</dbReference>
<organism evidence="3 4">
    <name type="scientific">Blautia caecimuris</name>
    <dbReference type="NCBI Taxonomy" id="1796615"/>
    <lineage>
        <taxon>Bacteria</taxon>
        <taxon>Bacillati</taxon>
        <taxon>Bacillota</taxon>
        <taxon>Clostridia</taxon>
        <taxon>Lachnospirales</taxon>
        <taxon>Lachnospiraceae</taxon>
        <taxon>Blautia</taxon>
    </lineage>
</organism>
<dbReference type="Proteomes" id="UP001549106">
    <property type="component" value="Unassembled WGS sequence"/>
</dbReference>
<dbReference type="RefSeq" id="WP_147598113.1">
    <property type="nucleotide sequence ID" value="NZ_BAABXP010000002.1"/>
</dbReference>
<sequence length="245" mass="26928">MKLGQKAMEALRAEITGELKAGDDLVVAGDIALSGTALITEKEKETLKSYFSEGFLWDAQRSPSLYGAYDAEVLLGDRENLTCEQMNGRKRACAEKSSVWEAARNMGADALYVLGTGGVLAGLWKMAEAGETGIQADLRKIPVRQETIEICERFDLNPYRLFSEGALLIGTQNGAELELFCRQKGIPAAVIGKAVKGNDRLLYSGENCRYLERPAEDELTKFSWGSSWKNKGLLPGKDKNQKSHK</sequence>